<reference evidence="3 4" key="1">
    <citation type="submission" date="2019-12" db="EMBL/GenBank/DDBJ databases">
        <title>complete genome sequences of Aeromonas caviae str. WP2-W18-ESBL-01 isolated from wastewater treatment plant effluent.</title>
        <authorList>
            <person name="Sekizuka T."/>
            <person name="Itokawa K."/>
            <person name="Yatsu K."/>
            <person name="Inamine Y."/>
            <person name="Kuroda M."/>
        </authorList>
    </citation>
    <scope>NUCLEOTIDE SEQUENCE [LARGE SCALE GENOMIC DNA]</scope>
    <source>
        <strain evidence="3 4">WP2-W18-ESBL-01</strain>
    </source>
</reference>
<protein>
    <submittedName>
        <fullName evidence="3">Mannose-1-phosphate guanylyltransferase</fullName>
    </submittedName>
</protein>
<dbReference type="EMBL" id="AP021927">
    <property type="protein sequence ID" value="BBQ32552.1"/>
    <property type="molecule type" value="Genomic_DNA"/>
</dbReference>
<dbReference type="SMART" id="SM00116">
    <property type="entry name" value="CBS"/>
    <property type="match status" value="2"/>
</dbReference>
<dbReference type="Gene3D" id="3.90.550.10">
    <property type="entry name" value="Spore Coat Polysaccharide Biosynthesis Protein SpsA, Chain A"/>
    <property type="match status" value="1"/>
</dbReference>
<sequence length="353" mass="39902">MRKNWTNVLIAPNKSIREALILINNEALRIALVVDDEKHLLGVLTDGDVRRALLKNTSLSASVVEVMNPHPITIEPGLPKSKIISLMQQNSLLSLPIVDAEKKLLGLETLEDALTKKNYDNPVLIMAGGFGTRLRPLTDNCPKPMLKVGGRPMLETLLLRFIDSGFHNFYISTHYMPEQIKSHFGDGSKWGVKISYVHEENPLGTGGALGLLPDTVSEVPLIMINGDVLTMVNFERLLAYHVQHQAMATMCVREYEYQIPYGVINGEGHKIINMIEKPTQRYFINAGIYVVSEKLRKSILKQTRIDMPVLLENEIAKGHDILMFPIHEYWLDIGRIDDFYKAQSDIQELYKCL</sequence>
<proteinExistence type="predicted"/>
<feature type="domain" description="CBS" evidence="2">
    <location>
        <begin position="67"/>
        <end position="123"/>
    </location>
</feature>
<name>A0A6S4TG83_AERCA</name>
<feature type="domain" description="CBS" evidence="2">
    <location>
        <begin position="1"/>
        <end position="59"/>
    </location>
</feature>
<dbReference type="Pfam" id="PF00571">
    <property type="entry name" value="CBS"/>
    <property type="match status" value="2"/>
</dbReference>
<dbReference type="InterPro" id="IPR005835">
    <property type="entry name" value="NTP_transferase_dom"/>
</dbReference>
<keyword evidence="1" id="KW-0129">CBS domain</keyword>
<dbReference type="GO" id="GO:0016779">
    <property type="term" value="F:nucleotidyltransferase activity"/>
    <property type="evidence" value="ECO:0007669"/>
    <property type="project" value="UniProtKB-KW"/>
</dbReference>
<evidence type="ECO:0000313" key="3">
    <source>
        <dbReference type="EMBL" id="BBQ32552.1"/>
    </source>
</evidence>
<keyword evidence="3" id="KW-0808">Transferase</keyword>
<dbReference type="InterPro" id="IPR000644">
    <property type="entry name" value="CBS_dom"/>
</dbReference>
<accession>A0A6S4TG83</accession>
<dbReference type="CDD" id="cd06426">
    <property type="entry name" value="NTP_transferase_like_2"/>
    <property type="match status" value="1"/>
</dbReference>
<dbReference type="Proteomes" id="UP000515756">
    <property type="component" value="Chromosome"/>
</dbReference>
<dbReference type="SUPFAM" id="SSF53448">
    <property type="entry name" value="Nucleotide-diphospho-sugar transferases"/>
    <property type="match status" value="1"/>
</dbReference>
<dbReference type="AlphaFoldDB" id="A0A6S4TG83"/>
<gene>
    <name evidence="3" type="ORF">WP2W18E01_41340</name>
</gene>
<dbReference type="SUPFAM" id="SSF54631">
    <property type="entry name" value="CBS-domain pair"/>
    <property type="match status" value="1"/>
</dbReference>
<dbReference type="CDD" id="cd04607">
    <property type="entry name" value="CBS_pair_NTP_transferase_assoc"/>
    <property type="match status" value="1"/>
</dbReference>
<evidence type="ECO:0000256" key="1">
    <source>
        <dbReference type="PROSITE-ProRule" id="PRU00703"/>
    </source>
</evidence>
<dbReference type="Pfam" id="PF00483">
    <property type="entry name" value="NTP_transferase"/>
    <property type="match status" value="1"/>
</dbReference>
<dbReference type="InterPro" id="IPR046342">
    <property type="entry name" value="CBS_dom_sf"/>
</dbReference>
<evidence type="ECO:0000259" key="2">
    <source>
        <dbReference type="PROSITE" id="PS51371"/>
    </source>
</evidence>
<dbReference type="Gene3D" id="3.10.580.10">
    <property type="entry name" value="CBS-domain"/>
    <property type="match status" value="1"/>
</dbReference>
<keyword evidence="3" id="KW-0548">Nucleotidyltransferase</keyword>
<evidence type="ECO:0000313" key="4">
    <source>
        <dbReference type="Proteomes" id="UP000515756"/>
    </source>
</evidence>
<dbReference type="InterPro" id="IPR029044">
    <property type="entry name" value="Nucleotide-diphossugar_trans"/>
</dbReference>
<dbReference type="PANTHER" id="PTHR22572">
    <property type="entry name" value="SUGAR-1-PHOSPHATE GUANYL TRANSFERASE"/>
    <property type="match status" value="1"/>
</dbReference>
<organism evidence="3 4">
    <name type="scientific">Aeromonas caviae</name>
    <name type="common">Aeromonas punctata</name>
    <dbReference type="NCBI Taxonomy" id="648"/>
    <lineage>
        <taxon>Bacteria</taxon>
        <taxon>Pseudomonadati</taxon>
        <taxon>Pseudomonadota</taxon>
        <taxon>Gammaproteobacteria</taxon>
        <taxon>Aeromonadales</taxon>
        <taxon>Aeromonadaceae</taxon>
        <taxon>Aeromonas</taxon>
    </lineage>
</organism>
<dbReference type="PROSITE" id="PS51371">
    <property type="entry name" value="CBS"/>
    <property type="match status" value="2"/>
</dbReference>
<dbReference type="InterPro" id="IPR050486">
    <property type="entry name" value="Mannose-1P_guanyltransferase"/>
</dbReference>